<feature type="domain" description="Integrase catalytic" evidence="1">
    <location>
        <begin position="21"/>
        <end position="136"/>
    </location>
</feature>
<dbReference type="PANTHER" id="PTHR42648">
    <property type="entry name" value="TRANSPOSASE, PUTATIVE-RELATED"/>
    <property type="match status" value="1"/>
</dbReference>
<feature type="non-terminal residue" evidence="2">
    <location>
        <position position="1"/>
    </location>
</feature>
<dbReference type="PANTHER" id="PTHR42648:SF21">
    <property type="entry name" value="CYSTEINE-RICH RLK (RECEPTOR-LIKE PROTEIN KINASE) 8"/>
    <property type="match status" value="1"/>
</dbReference>
<dbReference type="Gene3D" id="3.30.420.10">
    <property type="entry name" value="Ribonuclease H-like superfamily/Ribonuclease H"/>
    <property type="match status" value="1"/>
</dbReference>
<dbReference type="SUPFAM" id="SSF53098">
    <property type="entry name" value="Ribonuclease H-like"/>
    <property type="match status" value="1"/>
</dbReference>
<dbReference type="EMBL" id="BKCJ011286885">
    <property type="protein sequence ID" value="GFD15495.1"/>
    <property type="molecule type" value="Genomic_DNA"/>
</dbReference>
<dbReference type="InterPro" id="IPR039537">
    <property type="entry name" value="Retrotran_Ty1/copia-like"/>
</dbReference>
<organism evidence="2">
    <name type="scientific">Tanacetum cinerariifolium</name>
    <name type="common">Dalmatian daisy</name>
    <name type="synonym">Chrysanthemum cinerariifolium</name>
    <dbReference type="NCBI Taxonomy" id="118510"/>
    <lineage>
        <taxon>Eukaryota</taxon>
        <taxon>Viridiplantae</taxon>
        <taxon>Streptophyta</taxon>
        <taxon>Embryophyta</taxon>
        <taxon>Tracheophyta</taxon>
        <taxon>Spermatophyta</taxon>
        <taxon>Magnoliopsida</taxon>
        <taxon>eudicotyledons</taxon>
        <taxon>Gunneridae</taxon>
        <taxon>Pentapetalae</taxon>
        <taxon>asterids</taxon>
        <taxon>campanulids</taxon>
        <taxon>Asterales</taxon>
        <taxon>Asteraceae</taxon>
        <taxon>Asteroideae</taxon>
        <taxon>Anthemideae</taxon>
        <taxon>Anthemidinae</taxon>
        <taxon>Tanacetum</taxon>
    </lineage>
</organism>
<reference evidence="2" key="1">
    <citation type="journal article" date="2019" name="Sci. Rep.">
        <title>Draft genome of Tanacetum cinerariifolium, the natural source of mosquito coil.</title>
        <authorList>
            <person name="Yamashiro T."/>
            <person name="Shiraishi A."/>
            <person name="Satake H."/>
            <person name="Nakayama K."/>
        </authorList>
    </citation>
    <scope>NUCLEOTIDE SEQUENCE</scope>
</reference>
<proteinExistence type="predicted"/>
<gene>
    <name evidence="2" type="ORF">Tci_887464</name>
</gene>
<evidence type="ECO:0000313" key="2">
    <source>
        <dbReference type="EMBL" id="GFD15495.1"/>
    </source>
</evidence>
<dbReference type="InterPro" id="IPR012337">
    <property type="entry name" value="RNaseH-like_sf"/>
</dbReference>
<dbReference type="InterPro" id="IPR001584">
    <property type="entry name" value="Integrase_cat-core"/>
</dbReference>
<sequence length="136" mass="15618">FVLYVSKEKAKDISSTKTSSKFKAKITSSSKDLCGPIRIASINGKRYVLMIMDDYSRYTWVHSLRSKDEAPEVIITFLKRIMVLLQSPVIIIRIDNGTEFKNQVLKEYFDTVGISHQMSSVRTPQQNGVVERRNRT</sequence>
<comment type="caution">
    <text evidence="2">The sequence shown here is derived from an EMBL/GenBank/DDBJ whole genome shotgun (WGS) entry which is preliminary data.</text>
</comment>
<dbReference type="InterPro" id="IPR036397">
    <property type="entry name" value="RNaseH_sf"/>
</dbReference>
<evidence type="ECO:0000259" key="1">
    <source>
        <dbReference type="PROSITE" id="PS50994"/>
    </source>
</evidence>
<dbReference type="GO" id="GO:0015074">
    <property type="term" value="P:DNA integration"/>
    <property type="evidence" value="ECO:0007669"/>
    <property type="project" value="InterPro"/>
</dbReference>
<name>A0A699TX48_TANCI</name>
<dbReference type="AlphaFoldDB" id="A0A699TX48"/>
<accession>A0A699TX48</accession>
<feature type="non-terminal residue" evidence="2">
    <location>
        <position position="136"/>
    </location>
</feature>
<dbReference type="GO" id="GO:0003676">
    <property type="term" value="F:nucleic acid binding"/>
    <property type="evidence" value="ECO:0007669"/>
    <property type="project" value="InterPro"/>
</dbReference>
<dbReference type="Pfam" id="PF00665">
    <property type="entry name" value="rve"/>
    <property type="match status" value="1"/>
</dbReference>
<protein>
    <submittedName>
        <fullName evidence="2">Integrase, catalytic region, zinc finger, CCHC-type, peptidase aspartic, catalytic</fullName>
    </submittedName>
</protein>
<dbReference type="PROSITE" id="PS50994">
    <property type="entry name" value="INTEGRASE"/>
    <property type="match status" value="1"/>
</dbReference>